<evidence type="ECO:0000313" key="2">
    <source>
        <dbReference type="EMBL" id="KWT86920.1"/>
    </source>
</evidence>
<accession>A0ABR5SFU4</accession>
<dbReference type="EMBL" id="LNQR01000054">
    <property type="protein sequence ID" value="KWT86920.1"/>
    <property type="molecule type" value="Genomic_DNA"/>
</dbReference>
<dbReference type="Gene3D" id="1.10.132.110">
    <property type="entry name" value="Serum amyloid A protein"/>
    <property type="match status" value="1"/>
</dbReference>
<gene>
    <name evidence="2" type="ORF">ASN18_1392</name>
</gene>
<dbReference type="Proteomes" id="UP000060487">
    <property type="component" value="Unassembled WGS sequence"/>
</dbReference>
<proteinExistence type="predicted"/>
<organism evidence="2 3">
    <name type="scientific">Candidatus Magnetominusculus xianensis</name>
    <dbReference type="NCBI Taxonomy" id="1748249"/>
    <lineage>
        <taxon>Bacteria</taxon>
        <taxon>Pseudomonadati</taxon>
        <taxon>Nitrospirota</taxon>
        <taxon>Nitrospiria</taxon>
        <taxon>Nitrospirales</taxon>
        <taxon>Nitrospiraceae</taxon>
        <taxon>Candidatus Magnetominusculus</taxon>
    </lineage>
</organism>
<comment type="caution">
    <text evidence="2">The sequence shown here is derived from an EMBL/GenBank/DDBJ whole genome shotgun (WGS) entry which is preliminary data.</text>
</comment>
<feature type="region of interest" description="Disordered" evidence="1">
    <location>
        <begin position="74"/>
        <end position="97"/>
    </location>
</feature>
<feature type="region of interest" description="Disordered" evidence="1">
    <location>
        <begin position="1"/>
        <end position="33"/>
    </location>
</feature>
<sequence length="256" mass="28080">MKQSQQFWIQGEDGKLEGSLPDVPKKGGAHEAVKTSKQLNPNLAKIRENLKKHKNSVALASDKNTAVVAQALKGEGGKMPGSTSGVSKKGNEGDAAKKNVQGSSFLETLRKRIELKRQNSLSLKAKEIVEKAYAIAKKEKEKMDVAYNRLKNTPYGNIGVDKYYHSVAHCKIARLGYSGVISSHAFGLGKELFDVYKEHFTNPKPFSTLSKVKDSVEDMEANEIGRQAGIGGDPSKSCEELCKGQWPKSIPEEYKV</sequence>
<dbReference type="RefSeq" id="WP_085052018.1">
    <property type="nucleotide sequence ID" value="NZ_LNQR01000054.1"/>
</dbReference>
<protein>
    <submittedName>
        <fullName evidence="2">Serum amyloid A protein</fullName>
    </submittedName>
</protein>
<evidence type="ECO:0000313" key="3">
    <source>
        <dbReference type="Proteomes" id="UP000060487"/>
    </source>
</evidence>
<feature type="compositionally biased region" description="Basic and acidic residues" evidence="1">
    <location>
        <begin position="23"/>
        <end position="33"/>
    </location>
</feature>
<evidence type="ECO:0000256" key="1">
    <source>
        <dbReference type="SAM" id="MobiDB-lite"/>
    </source>
</evidence>
<name>A0ABR5SFU4_9BACT</name>
<keyword evidence="3" id="KW-1185">Reference proteome</keyword>
<reference evidence="2 3" key="1">
    <citation type="submission" date="2015-11" db="EMBL/GenBank/DDBJ databases">
        <authorList>
            <person name="Lin W."/>
        </authorList>
    </citation>
    <scope>NUCLEOTIDE SEQUENCE [LARGE SCALE GENOMIC DNA]</scope>
    <source>
        <strain evidence="2 3">HCH-1</strain>
    </source>
</reference>